<gene>
    <name evidence="1" type="ORF">J1784_24015</name>
</gene>
<protein>
    <submittedName>
        <fullName evidence="1">Phage tail protein</fullName>
    </submittedName>
</protein>
<dbReference type="Proteomes" id="UP000739284">
    <property type="component" value="Unassembled WGS sequence"/>
</dbReference>
<dbReference type="RefSeq" id="WP_217151277.1">
    <property type="nucleotide sequence ID" value="NZ_JAFMOY010000133.1"/>
</dbReference>
<comment type="caution">
    <text evidence="1">The sequence shown here is derived from an EMBL/GenBank/DDBJ whole genome shotgun (WGS) entry which is preliminary data.</text>
</comment>
<organism evidence="1 2">
    <name type="scientific">Rahnella ecdela</name>
    <dbReference type="NCBI Taxonomy" id="2816250"/>
    <lineage>
        <taxon>Bacteria</taxon>
        <taxon>Pseudomonadati</taxon>
        <taxon>Pseudomonadota</taxon>
        <taxon>Gammaproteobacteria</taxon>
        <taxon>Enterobacterales</taxon>
        <taxon>Yersiniaceae</taxon>
        <taxon>Rahnella</taxon>
    </lineage>
</organism>
<accession>A0ABS6LML7</accession>
<dbReference type="InterPro" id="IPR009678">
    <property type="entry name" value="Phage_tail_completion_R"/>
</dbReference>
<dbReference type="Pfam" id="PF06891">
    <property type="entry name" value="P2_Phage_GpR"/>
    <property type="match status" value="1"/>
</dbReference>
<evidence type="ECO:0000313" key="1">
    <source>
        <dbReference type="EMBL" id="MBU9848060.1"/>
    </source>
</evidence>
<dbReference type="EMBL" id="JAFMOY010000133">
    <property type="protein sequence ID" value="MBU9848060.1"/>
    <property type="molecule type" value="Genomic_DNA"/>
</dbReference>
<keyword evidence="2" id="KW-1185">Reference proteome</keyword>
<proteinExistence type="predicted"/>
<sequence>MSQLESLTAFITANLPPEAMQMFESAMDDCEISRNAKALGLGQRRIGILRYNAHLSWDNFPYRRFSPGVVYALVLAWIDEYANELHGQLNLPDPTVDPEFDDEGSCILDIVVALADPIIIKPSNTGAIPFKGERWELVGAEVWTATEAEIVTQHAGES</sequence>
<name>A0ABS6LML7_9GAMM</name>
<reference evidence="1 2" key="1">
    <citation type="submission" date="2021-03" db="EMBL/GenBank/DDBJ databases">
        <title>Five novel Rahnella species.</title>
        <authorList>
            <person name="Brady C."/>
            <person name="Asselin J."/>
            <person name="Beer S."/>
            <person name="Bruberg M.B."/>
            <person name="Crampton B."/>
            <person name="Venter S."/>
            <person name="Arnold D."/>
            <person name="Denman S."/>
        </authorList>
    </citation>
    <scope>NUCLEOTIDE SEQUENCE [LARGE SCALE GENOMIC DNA]</scope>
    <source>
        <strain evidence="1 2">FRB 231</strain>
    </source>
</reference>
<evidence type="ECO:0000313" key="2">
    <source>
        <dbReference type="Proteomes" id="UP000739284"/>
    </source>
</evidence>